<gene>
    <name evidence="5" type="ORF">D3227_37520</name>
</gene>
<evidence type="ECO:0000256" key="1">
    <source>
        <dbReference type="ARBA" id="ARBA00004196"/>
    </source>
</evidence>
<name>A0A3A5K1Q4_9HYPH</name>
<organism evidence="5 6">
    <name type="scientific">Mesorhizobium waimense</name>
    <dbReference type="NCBI Taxonomy" id="1300307"/>
    <lineage>
        <taxon>Bacteria</taxon>
        <taxon>Pseudomonadati</taxon>
        <taxon>Pseudomonadota</taxon>
        <taxon>Alphaproteobacteria</taxon>
        <taxon>Hyphomicrobiales</taxon>
        <taxon>Phyllobacteriaceae</taxon>
        <taxon>Mesorhizobium</taxon>
    </lineage>
</organism>
<accession>A0A3A5K1Q4</accession>
<dbReference type="GO" id="GO:0055085">
    <property type="term" value="P:transmembrane transport"/>
    <property type="evidence" value="ECO:0007669"/>
    <property type="project" value="InterPro"/>
</dbReference>
<evidence type="ECO:0000256" key="2">
    <source>
        <dbReference type="ARBA" id="ARBA00009023"/>
    </source>
</evidence>
<dbReference type="Proteomes" id="UP000272706">
    <property type="component" value="Unassembled WGS sequence"/>
</dbReference>
<dbReference type="NCBIfam" id="TIGR00787">
    <property type="entry name" value="dctP"/>
    <property type="match status" value="1"/>
</dbReference>
<reference evidence="5 6" key="1">
    <citation type="submission" date="2018-09" db="EMBL/GenBank/DDBJ databases">
        <title>Mesorhizobium carmichaelinearum sp. nov. isolated from Carmichaelinea spp. root nodules in New Zealand.</title>
        <authorList>
            <person name="De Meyer S.E."/>
        </authorList>
    </citation>
    <scope>NUCLEOTIDE SEQUENCE [LARGE SCALE GENOMIC DNA]</scope>
    <source>
        <strain evidence="5 6">ICMP19557</strain>
    </source>
</reference>
<dbReference type="CDD" id="cd13603">
    <property type="entry name" value="PBP2_TRAP_Siap_TeaA_like"/>
    <property type="match status" value="1"/>
</dbReference>
<comment type="caution">
    <text evidence="5">The sequence shown here is derived from an EMBL/GenBank/DDBJ whole genome shotgun (WGS) entry which is preliminary data.</text>
</comment>
<keyword evidence="3" id="KW-0813">Transport</keyword>
<dbReference type="GO" id="GO:0030288">
    <property type="term" value="C:outer membrane-bounded periplasmic space"/>
    <property type="evidence" value="ECO:0007669"/>
    <property type="project" value="InterPro"/>
</dbReference>
<sequence>MAGMSLAIKGGLSMQTMSRRNVLKLGGIAIASPFIIRNARAAEFNYKLGLELRDDQPLPKRMLEAAATIAEETNGRLQIQGFPNGALGNPVETLNQVRSGALEFLTSSFGILSTLDRRAGLPTLGFIFENYDQVWKAIDGDLGKYVAKVIAEHGELVVLDGIHDIGFRHVTSNKGLFAQPADLKGVRIRTPPTPFLTSLFSALGASPTPIAFGDLYSALQTGTVDAQENPLTVVASYKFYEVQKFCTLTSHTWDGWVPVANRAAWERLPEDIRQVVARNFQKAALQQRKDIATQVAAVRTDLDQKGLQFGSPGPGVYRKTLQGTQFYSDWKKQIGAEAWGVLEGAVGKLG</sequence>
<protein>
    <submittedName>
        <fullName evidence="5">TRAP transporter substrate-binding protein</fullName>
    </submittedName>
</protein>
<dbReference type="InterPro" id="IPR018389">
    <property type="entry name" value="DctP_fam"/>
</dbReference>
<evidence type="ECO:0000313" key="5">
    <source>
        <dbReference type="EMBL" id="RJT26116.1"/>
    </source>
</evidence>
<dbReference type="Pfam" id="PF03480">
    <property type="entry name" value="DctP"/>
    <property type="match status" value="1"/>
</dbReference>
<keyword evidence="6" id="KW-1185">Reference proteome</keyword>
<dbReference type="InterPro" id="IPR038404">
    <property type="entry name" value="TRAP_DctP_sf"/>
</dbReference>
<dbReference type="OrthoDB" id="9803763at2"/>
<dbReference type="AlphaFoldDB" id="A0A3A5K1Q4"/>
<dbReference type="InterPro" id="IPR004682">
    <property type="entry name" value="TRAP_DctP"/>
</dbReference>
<proteinExistence type="inferred from homology"/>
<dbReference type="PANTHER" id="PTHR33376:SF4">
    <property type="entry name" value="SIALIC ACID-BINDING PERIPLASMIC PROTEIN SIAP"/>
    <property type="match status" value="1"/>
</dbReference>
<dbReference type="PANTHER" id="PTHR33376">
    <property type="match status" value="1"/>
</dbReference>
<evidence type="ECO:0000313" key="6">
    <source>
        <dbReference type="Proteomes" id="UP000272706"/>
    </source>
</evidence>
<comment type="subcellular location">
    <subcellularLocation>
        <location evidence="1">Cell envelope</location>
    </subcellularLocation>
</comment>
<dbReference type="RefSeq" id="WP_120019126.1">
    <property type="nucleotide sequence ID" value="NZ_QZWZ01000073.1"/>
</dbReference>
<dbReference type="NCBIfam" id="NF037995">
    <property type="entry name" value="TRAP_S1"/>
    <property type="match status" value="1"/>
</dbReference>
<evidence type="ECO:0000256" key="3">
    <source>
        <dbReference type="ARBA" id="ARBA00022448"/>
    </source>
</evidence>
<evidence type="ECO:0000256" key="4">
    <source>
        <dbReference type="ARBA" id="ARBA00022729"/>
    </source>
</evidence>
<keyword evidence="4" id="KW-0732">Signal</keyword>
<dbReference type="Gene3D" id="3.40.190.170">
    <property type="entry name" value="Bacterial extracellular solute-binding protein, family 7"/>
    <property type="match status" value="1"/>
</dbReference>
<dbReference type="EMBL" id="QZWZ01000073">
    <property type="protein sequence ID" value="RJT26116.1"/>
    <property type="molecule type" value="Genomic_DNA"/>
</dbReference>
<comment type="similarity">
    <text evidence="2">Belongs to the bacterial solute-binding protein 7 family.</text>
</comment>